<proteinExistence type="inferred from homology"/>
<feature type="domain" description="Thiamine-binding protein" evidence="2">
    <location>
        <begin position="5"/>
        <end position="93"/>
    </location>
</feature>
<comment type="caution">
    <text evidence="3">The sequence shown here is derived from an EMBL/GenBank/DDBJ whole genome shotgun (WGS) entry which is preliminary data.</text>
</comment>
<organism evidence="3 4">
    <name type="scientific">Wallemia hederae</name>
    <dbReference type="NCBI Taxonomy" id="1540922"/>
    <lineage>
        <taxon>Eukaryota</taxon>
        <taxon>Fungi</taxon>
        <taxon>Dikarya</taxon>
        <taxon>Basidiomycota</taxon>
        <taxon>Wallemiomycotina</taxon>
        <taxon>Wallemiomycetes</taxon>
        <taxon>Wallemiales</taxon>
        <taxon>Wallemiaceae</taxon>
        <taxon>Wallemia</taxon>
    </lineage>
</organism>
<name>A0A4T0FJG3_9BASI</name>
<dbReference type="PANTHER" id="PTHR33777">
    <property type="entry name" value="UPF0045 PROTEIN ECM15"/>
    <property type="match status" value="1"/>
</dbReference>
<sequence>MYCCADFCLIPFGSFTLNDSNSSVAEELAVVQRVLQQSRLTHKLNGHGTELEGEWDAVTTAVKECHQALHDLGIQRICSDMRISTRIDKAGSDGANAAKVKAVHDILNKD</sequence>
<keyword evidence="4" id="KW-1185">Reference proteome</keyword>
<dbReference type="SUPFAM" id="SSF89957">
    <property type="entry name" value="MTH1187/YkoF-like"/>
    <property type="match status" value="1"/>
</dbReference>
<accession>A0A4T0FJG3</accession>
<gene>
    <name evidence="3" type="ORF">E3P99_02985</name>
</gene>
<evidence type="ECO:0000256" key="1">
    <source>
        <dbReference type="ARBA" id="ARBA00010272"/>
    </source>
</evidence>
<comment type="similarity">
    <text evidence="1">Belongs to the UPF0045 family.</text>
</comment>
<dbReference type="GO" id="GO:0005829">
    <property type="term" value="C:cytosol"/>
    <property type="evidence" value="ECO:0007669"/>
    <property type="project" value="TreeGrafter"/>
</dbReference>
<dbReference type="Pfam" id="PF01910">
    <property type="entry name" value="Thiamine_BP"/>
    <property type="match status" value="1"/>
</dbReference>
<dbReference type="EMBL" id="SPNW01000048">
    <property type="protein sequence ID" value="TIA87755.1"/>
    <property type="molecule type" value="Genomic_DNA"/>
</dbReference>
<dbReference type="InterPro" id="IPR002767">
    <property type="entry name" value="Thiamine_BP"/>
</dbReference>
<evidence type="ECO:0000313" key="3">
    <source>
        <dbReference type="EMBL" id="TIA87755.1"/>
    </source>
</evidence>
<dbReference type="OrthoDB" id="5587367at2759"/>
<evidence type="ECO:0000313" key="4">
    <source>
        <dbReference type="Proteomes" id="UP000310189"/>
    </source>
</evidence>
<protein>
    <recommendedName>
        <fullName evidence="2">Thiamine-binding protein domain-containing protein</fullName>
    </recommendedName>
</protein>
<dbReference type="Proteomes" id="UP000310189">
    <property type="component" value="Unassembled WGS sequence"/>
</dbReference>
<dbReference type="PANTHER" id="PTHR33777:SF1">
    <property type="entry name" value="UPF0045 PROTEIN ECM15"/>
    <property type="match status" value="1"/>
</dbReference>
<evidence type="ECO:0000259" key="2">
    <source>
        <dbReference type="Pfam" id="PF01910"/>
    </source>
</evidence>
<dbReference type="Gene3D" id="3.30.70.930">
    <property type="match status" value="1"/>
</dbReference>
<dbReference type="NCBIfam" id="TIGR00106">
    <property type="entry name" value="MTH1187 family thiamine-binding protein"/>
    <property type="match status" value="1"/>
</dbReference>
<dbReference type="InterPro" id="IPR029756">
    <property type="entry name" value="MTH1187/YkoF-like"/>
</dbReference>
<dbReference type="InterPro" id="IPR051614">
    <property type="entry name" value="UPF0045_domain"/>
</dbReference>
<reference evidence="3 4" key="1">
    <citation type="submission" date="2019-03" db="EMBL/GenBank/DDBJ databases">
        <title>Sequencing 23 genomes of Wallemia ichthyophaga.</title>
        <authorList>
            <person name="Gostincar C."/>
        </authorList>
    </citation>
    <scope>NUCLEOTIDE SEQUENCE [LARGE SCALE GENOMIC DNA]</scope>
    <source>
        <strain evidence="3 4">EXF-5753</strain>
    </source>
</reference>
<dbReference type="AlphaFoldDB" id="A0A4T0FJG3"/>